<dbReference type="Proteomes" id="UP000471293">
    <property type="component" value="Unassembled WGS sequence"/>
</dbReference>
<keyword evidence="1" id="KW-1133">Transmembrane helix</keyword>
<organism evidence="2 3">
    <name type="scientific">Streptomyces halstedii</name>
    <dbReference type="NCBI Taxonomy" id="1944"/>
    <lineage>
        <taxon>Bacteria</taxon>
        <taxon>Bacillati</taxon>
        <taxon>Actinomycetota</taxon>
        <taxon>Actinomycetes</taxon>
        <taxon>Kitasatosporales</taxon>
        <taxon>Streptomycetaceae</taxon>
        <taxon>Streptomyces</taxon>
    </lineage>
</organism>
<name>A0A6N9TU69_STRHA</name>
<comment type="caution">
    <text evidence="2">The sequence shown here is derived from an EMBL/GenBank/DDBJ whole genome shotgun (WGS) entry which is preliminary data.</text>
</comment>
<feature type="transmembrane region" description="Helical" evidence="1">
    <location>
        <begin position="43"/>
        <end position="62"/>
    </location>
</feature>
<evidence type="ECO:0000313" key="2">
    <source>
        <dbReference type="EMBL" id="NEA14918.1"/>
    </source>
</evidence>
<dbReference type="AlphaFoldDB" id="A0A6N9TU69"/>
<feature type="non-terminal residue" evidence="2">
    <location>
        <position position="1"/>
    </location>
</feature>
<dbReference type="InterPro" id="IPR058062">
    <property type="entry name" value="SCO7613_C"/>
</dbReference>
<reference evidence="2 3" key="1">
    <citation type="submission" date="2020-01" db="EMBL/GenBank/DDBJ databases">
        <title>Insect and environment-associated Actinomycetes.</title>
        <authorList>
            <person name="Currrie C."/>
            <person name="Chevrette M."/>
            <person name="Carlson C."/>
            <person name="Stubbendieck R."/>
            <person name="Wendt-Pienkowski E."/>
        </authorList>
    </citation>
    <scope>NUCLEOTIDE SEQUENCE [LARGE SCALE GENOMIC DNA]</scope>
    <source>
        <strain evidence="2 3">SID11342</strain>
    </source>
</reference>
<proteinExistence type="predicted"/>
<dbReference type="EMBL" id="JAAGLQ010000114">
    <property type="protein sequence ID" value="NEA14918.1"/>
    <property type="molecule type" value="Genomic_DNA"/>
</dbReference>
<accession>A0A6N9TU69</accession>
<gene>
    <name evidence="2" type="ORF">G3I29_05135</name>
</gene>
<evidence type="ECO:0000256" key="1">
    <source>
        <dbReference type="SAM" id="Phobius"/>
    </source>
</evidence>
<sequence>AGAFGALVAVGMSVADAPYLALVLASCGVLAATTALRPERRPGAGYLAAGLFVAAAWVRLAASGVPDVEAYTLPLSVVA</sequence>
<keyword evidence="1" id="KW-0812">Transmembrane</keyword>
<feature type="non-terminal residue" evidence="2">
    <location>
        <position position="79"/>
    </location>
</feature>
<feature type="transmembrane region" description="Helical" evidence="1">
    <location>
        <begin position="17"/>
        <end position="36"/>
    </location>
</feature>
<protein>
    <submittedName>
        <fullName evidence="2">Uncharacterized protein</fullName>
    </submittedName>
</protein>
<dbReference type="NCBIfam" id="NF047321">
    <property type="entry name" value="SCO7613_CTERM"/>
    <property type="match status" value="1"/>
</dbReference>
<keyword evidence="1" id="KW-0472">Membrane</keyword>
<evidence type="ECO:0000313" key="3">
    <source>
        <dbReference type="Proteomes" id="UP000471293"/>
    </source>
</evidence>
<dbReference type="RefSeq" id="WP_414490053.1">
    <property type="nucleotide sequence ID" value="NZ_JAAGLQ010000114.1"/>
</dbReference>